<evidence type="ECO:0000256" key="2">
    <source>
        <dbReference type="ARBA" id="ARBA00023002"/>
    </source>
</evidence>
<evidence type="ECO:0000259" key="3">
    <source>
        <dbReference type="Pfam" id="PF07883"/>
    </source>
</evidence>
<organism evidence="4 5">
    <name type="scientific">Leifsonia kafniensis</name>
    <dbReference type="NCBI Taxonomy" id="475957"/>
    <lineage>
        <taxon>Bacteria</taxon>
        <taxon>Bacillati</taxon>
        <taxon>Actinomycetota</taxon>
        <taxon>Actinomycetes</taxon>
        <taxon>Micrococcales</taxon>
        <taxon>Microbacteriaceae</taxon>
        <taxon>Leifsonia</taxon>
    </lineage>
</organism>
<feature type="domain" description="Cupin type-2" evidence="3">
    <location>
        <begin position="92"/>
        <end position="157"/>
    </location>
</feature>
<dbReference type="CDD" id="cd06992">
    <property type="entry name" value="cupin_GDO-like_C"/>
    <property type="match status" value="1"/>
</dbReference>
<name>A0ABP7KRN8_9MICO</name>
<dbReference type="PANTHER" id="PTHR41517:SF1">
    <property type="entry name" value="CUPIN"/>
    <property type="match status" value="1"/>
</dbReference>
<dbReference type="Pfam" id="PF07883">
    <property type="entry name" value="Cupin_2"/>
    <property type="match status" value="2"/>
</dbReference>
<keyword evidence="1" id="KW-0223">Dioxygenase</keyword>
<dbReference type="InterPro" id="IPR014710">
    <property type="entry name" value="RmlC-like_jellyroll"/>
</dbReference>
<proteinExistence type="predicted"/>
<comment type="caution">
    <text evidence="4">The sequence shown here is derived from an EMBL/GenBank/DDBJ whole genome shotgun (WGS) entry which is preliminary data.</text>
</comment>
<dbReference type="Gene3D" id="2.60.120.10">
    <property type="entry name" value="Jelly Rolls"/>
    <property type="match status" value="1"/>
</dbReference>
<feature type="domain" description="Cupin type-2" evidence="3">
    <location>
        <begin position="259"/>
        <end position="323"/>
    </location>
</feature>
<dbReference type="InterPro" id="IPR011051">
    <property type="entry name" value="RmlC_Cupin_sf"/>
</dbReference>
<dbReference type="Proteomes" id="UP001501803">
    <property type="component" value="Unassembled WGS sequence"/>
</dbReference>
<evidence type="ECO:0000313" key="4">
    <source>
        <dbReference type="EMBL" id="GAA3886247.1"/>
    </source>
</evidence>
<gene>
    <name evidence="4" type="primary">gtdA_1</name>
    <name evidence="4" type="ORF">GCM10022381_30490</name>
</gene>
<sequence length="351" mass="38979">MTSNNSAEKNADYYERLKAAHVAALWTIPGTLAAEPTLDEVPYVWHATDVFPLLREAIDVVDLGDETDRRALNASNPKRIFGTSHNLVAGYQLVLPGETAPAHRHSPSAIRLLLEGSGHTTVDGEPVFMERGDLVLTPPYAWHDHRHEGTVPMIWLDGLDVPFVRGQHAQFAEEYENGELQALNQGEDASVARYGAGMIPAEREWTKSYSPLNKYPYKTSKASLLNFHASEGQPSTGSSMEYVNPITGGPVIPTITCFLTVVPEGQKSKAYRHTPSKVFCVLEGSGYSIINGERYDWEENDFFVVPSWHWYEHHANEGSDAILFSMSDRPIYEPFGLLREQVAPDAPVKAS</sequence>
<keyword evidence="5" id="KW-1185">Reference proteome</keyword>
<protein>
    <submittedName>
        <fullName evidence="4">Gentisate 1,2-dioxygenase</fullName>
    </submittedName>
</protein>
<dbReference type="CDD" id="cd02216">
    <property type="entry name" value="cupin_GDO-like_N"/>
    <property type="match status" value="1"/>
</dbReference>
<dbReference type="RefSeq" id="WP_345068253.1">
    <property type="nucleotide sequence ID" value="NZ_BAABCN010000010.1"/>
</dbReference>
<dbReference type="SUPFAM" id="SSF51182">
    <property type="entry name" value="RmlC-like cupins"/>
    <property type="match status" value="1"/>
</dbReference>
<accession>A0ABP7KRN8</accession>
<evidence type="ECO:0000256" key="1">
    <source>
        <dbReference type="ARBA" id="ARBA00022964"/>
    </source>
</evidence>
<keyword evidence="2" id="KW-0560">Oxidoreductase</keyword>
<evidence type="ECO:0000313" key="5">
    <source>
        <dbReference type="Proteomes" id="UP001501803"/>
    </source>
</evidence>
<dbReference type="InterPro" id="IPR013096">
    <property type="entry name" value="Cupin_2"/>
</dbReference>
<reference evidence="5" key="1">
    <citation type="journal article" date="2019" name="Int. J. Syst. Evol. Microbiol.">
        <title>The Global Catalogue of Microorganisms (GCM) 10K type strain sequencing project: providing services to taxonomists for standard genome sequencing and annotation.</title>
        <authorList>
            <consortium name="The Broad Institute Genomics Platform"/>
            <consortium name="The Broad Institute Genome Sequencing Center for Infectious Disease"/>
            <person name="Wu L."/>
            <person name="Ma J."/>
        </authorList>
    </citation>
    <scope>NUCLEOTIDE SEQUENCE [LARGE SCALE GENOMIC DNA]</scope>
    <source>
        <strain evidence="5">JCM 17021</strain>
    </source>
</reference>
<dbReference type="PANTHER" id="PTHR41517">
    <property type="entry name" value="1,2-DIOXYGENASE PROTEIN-RELATED"/>
    <property type="match status" value="1"/>
</dbReference>
<dbReference type="InterPro" id="IPR047183">
    <property type="entry name" value="GDO-like"/>
</dbReference>
<dbReference type="EMBL" id="BAABCN010000010">
    <property type="protein sequence ID" value="GAA3886247.1"/>
    <property type="molecule type" value="Genomic_DNA"/>
</dbReference>